<sequence length="994" mass="106570">MVLAITVFPPPIVLSRDGSAPLSRCRTVARPAPPQPIKDKSMSLRMMLMAGTALILAPVPALAGRPANAATTTASHPDSTPAELVKLVRDFTIPYQTFTLPNGLTVIVLTDHSVPIVYTSINYAVGSTFEPAGRSGFAHLFEHLMFNGSENAPGDYFKYLRDAGSIGVNGSTGYDFTNYHEAVPTGSLDRVLFVESDRMGHLLGAITQGVLDEQRGVVQNEKRNNDNNPASILGYSRRSAIYPASHPYGHSVIGSMKDLNAASLADVHQWFKDYYGPNNATLLLAGDIDLATAKAKAMRYFGDIPRGRAITAPAAEPPVLTAPINQSFTGPVSTAQIARTWPVPGGRDPANFSLDAVSGLMTGIDGAPLFDKLVRQDKLFNNLSADNTTYRGVGEFTIYGSVRKGVDPNVAAKALDDAIAAFLRSTPSADALERYKATRIIPAVRNNETIEARGGLLMQANSVLGSPAKYKDDLMAYLALTPAKVMADARKWLGRPGYRGMIVPGPRMTAAGDESVAGAEVPDAPKTAVVAPQSGTRGPIPGVGEPQAARFPPVQHAKLANGIPVLYVQHDAVPFTTAELSFDVGSVDDPAGKPGTIRAMFQMLDEGAGGHDDHWFKQLRERTGAAIYGSAQNTDSGVSFAAPSASLDTTLNTMMLMLTRPDFPQDRLEEYRRQELSRVTAAPTSPGTLLGTAFTQALAPGTLLAKASQVPSVAEVDAITRPDLEAAFRRWVRPEEAKLVIVSNEPLATLLPKLNATLGHWSVQGRGPAPVALDPRPALVTGPPKIVLVDMPGQVQAFLGGGQLVDMPRSYEGVAPRLANIALGGEFTSRINMNLREDKHWTYGASGNFDVNDLGSSYQVEVQLQPDKVGPAIKEVQKELNAIVTDRPITQEEFDEAVANTLRKNVASFRFGGQVMAAAAMLQRNGWPDDFFSTFDARIRAVALRDANAAMRQYLQPAKWVWTVVGDAKTIRPQLEGLGLPVEVVTPAEVLAKH</sequence>
<evidence type="ECO:0000259" key="7">
    <source>
        <dbReference type="Pfam" id="PF05193"/>
    </source>
</evidence>
<dbReference type="PANTHER" id="PTHR43690">
    <property type="entry name" value="NARDILYSIN"/>
    <property type="match status" value="1"/>
</dbReference>
<dbReference type="GO" id="GO:0046872">
    <property type="term" value="F:metal ion binding"/>
    <property type="evidence" value="ECO:0007669"/>
    <property type="project" value="InterPro"/>
</dbReference>
<evidence type="ECO:0000259" key="6">
    <source>
        <dbReference type="Pfam" id="PF00675"/>
    </source>
</evidence>
<evidence type="ECO:0008006" key="10">
    <source>
        <dbReference type="Google" id="ProtNLM"/>
    </source>
</evidence>
<gene>
    <name evidence="8" type="ORF">WR25_17040</name>
</gene>
<evidence type="ECO:0000256" key="1">
    <source>
        <dbReference type="ARBA" id="ARBA00007261"/>
    </source>
</evidence>
<dbReference type="STRING" id="2018661.A0A2A2KBJ7"/>
<evidence type="ECO:0000256" key="4">
    <source>
        <dbReference type="ARBA" id="ARBA00022833"/>
    </source>
</evidence>
<dbReference type="OrthoDB" id="6417216at2759"/>
<feature type="domain" description="Peptidase M16 C-terminal" evidence="7">
    <location>
        <begin position="719"/>
        <end position="899"/>
    </location>
</feature>
<reference evidence="8 9" key="1">
    <citation type="journal article" date="2017" name="Curr. Biol.">
        <title>Genome architecture and evolution of a unichromosomal asexual nematode.</title>
        <authorList>
            <person name="Fradin H."/>
            <person name="Zegar C."/>
            <person name="Gutwein M."/>
            <person name="Lucas J."/>
            <person name="Kovtun M."/>
            <person name="Corcoran D."/>
            <person name="Baugh L.R."/>
            <person name="Kiontke K."/>
            <person name="Gunsalus K."/>
            <person name="Fitch D.H."/>
            <person name="Piano F."/>
        </authorList>
    </citation>
    <scope>NUCLEOTIDE SEQUENCE [LARGE SCALE GENOMIC DNA]</scope>
    <source>
        <strain evidence="8">PF1309</strain>
    </source>
</reference>
<accession>A0A2A2KBJ7</accession>
<dbReference type="SUPFAM" id="SSF63411">
    <property type="entry name" value="LuxS/MPP-like metallohydrolase"/>
    <property type="match status" value="4"/>
</dbReference>
<dbReference type="InterPro" id="IPR050626">
    <property type="entry name" value="Peptidase_M16"/>
</dbReference>
<feature type="domain" description="Peptidase M16 C-terminal" evidence="7">
    <location>
        <begin position="263"/>
        <end position="437"/>
    </location>
</feature>
<evidence type="ECO:0000256" key="2">
    <source>
        <dbReference type="ARBA" id="ARBA00022670"/>
    </source>
</evidence>
<evidence type="ECO:0000256" key="5">
    <source>
        <dbReference type="ARBA" id="ARBA00023049"/>
    </source>
</evidence>
<dbReference type="GO" id="GO:0008237">
    <property type="term" value="F:metallopeptidase activity"/>
    <property type="evidence" value="ECO:0007669"/>
    <property type="project" value="UniProtKB-KW"/>
</dbReference>
<dbReference type="GO" id="GO:0006508">
    <property type="term" value="P:proteolysis"/>
    <property type="evidence" value="ECO:0007669"/>
    <property type="project" value="UniProtKB-KW"/>
</dbReference>
<dbReference type="InterPro" id="IPR007863">
    <property type="entry name" value="Peptidase_M16_C"/>
</dbReference>
<keyword evidence="2" id="KW-0645">Protease</keyword>
<feature type="domain" description="Peptidase M16 N-terminal" evidence="6">
    <location>
        <begin position="107"/>
        <end position="242"/>
    </location>
</feature>
<comment type="similarity">
    <text evidence="1">Belongs to the peptidase M16 family.</text>
</comment>
<dbReference type="EMBL" id="LIAE01009121">
    <property type="protein sequence ID" value="PAV71189.1"/>
    <property type="molecule type" value="Genomic_DNA"/>
</dbReference>
<protein>
    <recommendedName>
        <fullName evidence="10">Insulinase family protein</fullName>
    </recommendedName>
</protein>
<keyword evidence="4" id="KW-0862">Zinc</keyword>
<proteinExistence type="inferred from homology"/>
<evidence type="ECO:0000256" key="3">
    <source>
        <dbReference type="ARBA" id="ARBA00022801"/>
    </source>
</evidence>
<keyword evidence="5" id="KW-0482">Metalloprotease</keyword>
<dbReference type="Pfam" id="PF00675">
    <property type="entry name" value="Peptidase_M16"/>
    <property type="match status" value="1"/>
</dbReference>
<dbReference type="InterPro" id="IPR011765">
    <property type="entry name" value="Pept_M16_N"/>
</dbReference>
<dbReference type="Pfam" id="PF05193">
    <property type="entry name" value="Peptidase_M16_C"/>
    <property type="match status" value="2"/>
</dbReference>
<dbReference type="InterPro" id="IPR011249">
    <property type="entry name" value="Metalloenz_LuxS/M16"/>
</dbReference>
<evidence type="ECO:0000313" key="8">
    <source>
        <dbReference type="EMBL" id="PAV71189.1"/>
    </source>
</evidence>
<organism evidence="8 9">
    <name type="scientific">Diploscapter pachys</name>
    <dbReference type="NCBI Taxonomy" id="2018661"/>
    <lineage>
        <taxon>Eukaryota</taxon>
        <taxon>Metazoa</taxon>
        <taxon>Ecdysozoa</taxon>
        <taxon>Nematoda</taxon>
        <taxon>Chromadorea</taxon>
        <taxon>Rhabditida</taxon>
        <taxon>Rhabditina</taxon>
        <taxon>Rhabditomorpha</taxon>
        <taxon>Rhabditoidea</taxon>
        <taxon>Rhabditidae</taxon>
        <taxon>Diploscapter</taxon>
    </lineage>
</organism>
<dbReference type="PANTHER" id="PTHR43690:SF17">
    <property type="entry name" value="PROTEIN YHJJ"/>
    <property type="match status" value="1"/>
</dbReference>
<dbReference type="Proteomes" id="UP000218231">
    <property type="component" value="Unassembled WGS sequence"/>
</dbReference>
<evidence type="ECO:0000313" key="9">
    <source>
        <dbReference type="Proteomes" id="UP000218231"/>
    </source>
</evidence>
<dbReference type="Gene3D" id="3.30.830.10">
    <property type="entry name" value="Metalloenzyme, LuxS/M16 peptidase-like"/>
    <property type="match status" value="4"/>
</dbReference>
<dbReference type="AlphaFoldDB" id="A0A2A2KBJ7"/>
<keyword evidence="3" id="KW-0378">Hydrolase</keyword>
<keyword evidence="9" id="KW-1185">Reference proteome</keyword>
<comment type="caution">
    <text evidence="8">The sequence shown here is derived from an EMBL/GenBank/DDBJ whole genome shotgun (WGS) entry which is preliminary data.</text>
</comment>
<name>A0A2A2KBJ7_9BILA</name>